<dbReference type="Proteomes" id="UP000019678">
    <property type="component" value="Unassembled WGS sequence"/>
</dbReference>
<organism evidence="2 3">
    <name type="scientific">Chondromyces apiculatus DSM 436</name>
    <dbReference type="NCBI Taxonomy" id="1192034"/>
    <lineage>
        <taxon>Bacteria</taxon>
        <taxon>Pseudomonadati</taxon>
        <taxon>Myxococcota</taxon>
        <taxon>Polyangia</taxon>
        <taxon>Polyangiales</taxon>
        <taxon>Polyangiaceae</taxon>
        <taxon>Chondromyces</taxon>
    </lineage>
</organism>
<feature type="compositionally biased region" description="Basic and acidic residues" evidence="1">
    <location>
        <begin position="39"/>
        <end position="55"/>
    </location>
</feature>
<gene>
    <name evidence="2" type="ORF">CAP_6517</name>
</gene>
<evidence type="ECO:0000256" key="1">
    <source>
        <dbReference type="SAM" id="MobiDB-lite"/>
    </source>
</evidence>
<evidence type="ECO:0000313" key="3">
    <source>
        <dbReference type="Proteomes" id="UP000019678"/>
    </source>
</evidence>
<evidence type="ECO:0000313" key="2">
    <source>
        <dbReference type="EMBL" id="EYF02782.1"/>
    </source>
</evidence>
<name>A0A017T1A4_9BACT</name>
<reference evidence="2 3" key="1">
    <citation type="submission" date="2013-05" db="EMBL/GenBank/DDBJ databases">
        <title>Genome assembly of Chondromyces apiculatus DSM 436.</title>
        <authorList>
            <person name="Sharma G."/>
            <person name="Khatri I."/>
            <person name="Kaur C."/>
            <person name="Mayilraj S."/>
            <person name="Subramanian S."/>
        </authorList>
    </citation>
    <scope>NUCLEOTIDE SEQUENCE [LARGE SCALE GENOMIC DNA]</scope>
    <source>
        <strain evidence="2 3">DSM 436</strain>
    </source>
</reference>
<keyword evidence="3" id="KW-1185">Reference proteome</keyword>
<feature type="region of interest" description="Disordered" evidence="1">
    <location>
        <begin position="1"/>
        <end position="100"/>
    </location>
</feature>
<sequence length="100" mass="10850">MESPRPPRTPSFRQLRIPPAPAVRGSVDAPGIPPSPEDASLRRRESYRPWEERVRRAPNAPVPGAGQTPTAPNAPVPGGRVDSDSSECPRPDPRSGRLTR</sequence>
<protein>
    <submittedName>
        <fullName evidence="2">Uncharacterized protein</fullName>
    </submittedName>
</protein>
<dbReference type="EMBL" id="ASRX01000055">
    <property type="protein sequence ID" value="EYF02782.1"/>
    <property type="molecule type" value="Genomic_DNA"/>
</dbReference>
<dbReference type="AlphaFoldDB" id="A0A017T1A4"/>
<proteinExistence type="predicted"/>
<comment type="caution">
    <text evidence="2">The sequence shown here is derived from an EMBL/GenBank/DDBJ whole genome shotgun (WGS) entry which is preliminary data.</text>
</comment>
<feature type="compositionally biased region" description="Basic and acidic residues" evidence="1">
    <location>
        <begin position="81"/>
        <end position="100"/>
    </location>
</feature>
<accession>A0A017T1A4</accession>
<dbReference type="STRING" id="1192034.CAP_6517"/>